<dbReference type="Proteomes" id="UP000237718">
    <property type="component" value="Unassembled WGS sequence"/>
</dbReference>
<feature type="region of interest" description="Disordered" evidence="1">
    <location>
        <begin position="18"/>
        <end position="46"/>
    </location>
</feature>
<dbReference type="EMBL" id="PVUF01000001">
    <property type="protein sequence ID" value="PRZ50436.1"/>
    <property type="molecule type" value="Genomic_DNA"/>
</dbReference>
<gene>
    <name evidence="2" type="ORF">CLV89_101658</name>
</gene>
<dbReference type="AlphaFoldDB" id="A0A2T1APA4"/>
<evidence type="ECO:0000313" key="2">
    <source>
        <dbReference type="EMBL" id="PRZ50436.1"/>
    </source>
</evidence>
<evidence type="ECO:0000256" key="1">
    <source>
        <dbReference type="SAM" id="MobiDB-lite"/>
    </source>
</evidence>
<name>A0A2T1APA4_TRISK</name>
<comment type="caution">
    <text evidence="2">The sequence shown here is derived from an EMBL/GenBank/DDBJ whole genome shotgun (WGS) entry which is preliminary data.</text>
</comment>
<reference evidence="2 3" key="1">
    <citation type="submission" date="2018-03" db="EMBL/GenBank/DDBJ databases">
        <title>Genomic Encyclopedia of Archaeal and Bacterial Type Strains, Phase II (KMG-II): from individual species to whole genera.</title>
        <authorList>
            <person name="Goeker M."/>
        </authorList>
    </citation>
    <scope>NUCLEOTIDE SEQUENCE [LARGE SCALE GENOMIC DNA]</scope>
    <source>
        <strain evidence="2 3">DSM 25328</strain>
    </source>
</reference>
<organism evidence="2 3">
    <name type="scientific">Tritonibacter scottomollicae</name>
    <name type="common">Epibacterium scottomollicae</name>
    <dbReference type="NCBI Taxonomy" id="483013"/>
    <lineage>
        <taxon>Bacteria</taxon>
        <taxon>Pseudomonadati</taxon>
        <taxon>Pseudomonadota</taxon>
        <taxon>Alphaproteobacteria</taxon>
        <taxon>Rhodobacterales</taxon>
        <taxon>Paracoccaceae</taxon>
        <taxon>Tritonibacter</taxon>
    </lineage>
</organism>
<proteinExistence type="predicted"/>
<evidence type="ECO:0000313" key="3">
    <source>
        <dbReference type="Proteomes" id="UP000237718"/>
    </source>
</evidence>
<sequence>MSDRLIYHTEDSARAWVGAKAPSRGEGRALSGPRTGQEFSANEVAR</sequence>
<protein>
    <submittedName>
        <fullName evidence="2">Uncharacterized protein</fullName>
    </submittedName>
</protein>
<accession>A0A2T1APA4</accession>